<gene>
    <name evidence="2" type="ORF">JRJ22_18500</name>
</gene>
<name>A0ABX7L975_9BACL</name>
<evidence type="ECO:0000313" key="3">
    <source>
        <dbReference type="Proteomes" id="UP000663452"/>
    </source>
</evidence>
<sequence length="149" mass="17602">MNNNVLDFKNGSKKKKNKEALNTKFYRISENEINQAANQVNDVLKDYKELSEDYKQLFGKYKDLAEKYNNLGERFLKENDDAENYFEMFNILCDSIVLSGIGDSVVADIYNTMQLWEEEGEFAEYEKDSYIKVIKEIQDFSEMLKEYKC</sequence>
<dbReference type="Proteomes" id="UP000663452">
    <property type="component" value="Chromosome"/>
</dbReference>
<evidence type="ECO:0000313" key="2">
    <source>
        <dbReference type="EMBL" id="QSF43258.1"/>
    </source>
</evidence>
<proteinExistence type="predicted"/>
<evidence type="ECO:0000256" key="1">
    <source>
        <dbReference type="SAM" id="Coils"/>
    </source>
</evidence>
<feature type="coiled-coil region" evidence="1">
    <location>
        <begin position="26"/>
        <end position="67"/>
    </location>
</feature>
<dbReference type="RefSeq" id="WP_206100896.1">
    <property type="nucleotide sequence ID" value="NZ_CP070969.1"/>
</dbReference>
<keyword evidence="3" id="KW-1185">Reference proteome</keyword>
<accession>A0ABX7L975</accession>
<keyword evidence="1" id="KW-0175">Coiled coil</keyword>
<organism evidence="2 3">
    <name type="scientific">Paenibacillus tianjinensis</name>
    <dbReference type="NCBI Taxonomy" id="2810347"/>
    <lineage>
        <taxon>Bacteria</taxon>
        <taxon>Bacillati</taxon>
        <taxon>Bacillota</taxon>
        <taxon>Bacilli</taxon>
        <taxon>Bacillales</taxon>
        <taxon>Paenibacillaceae</taxon>
        <taxon>Paenibacillus</taxon>
    </lineage>
</organism>
<dbReference type="EMBL" id="CP070969">
    <property type="protein sequence ID" value="QSF43258.1"/>
    <property type="molecule type" value="Genomic_DNA"/>
</dbReference>
<protein>
    <submittedName>
        <fullName evidence="2">Uncharacterized protein</fullName>
    </submittedName>
</protein>
<reference evidence="2 3" key="1">
    <citation type="submission" date="2021-02" db="EMBL/GenBank/DDBJ databases">
        <title>Paenibacillus tianjinensis sp. nov.</title>
        <authorList>
            <person name="Liu H."/>
        </authorList>
    </citation>
    <scope>NUCLEOTIDE SEQUENCE [LARGE SCALE GENOMIC DNA]</scope>
    <source>
        <strain evidence="2 3">TB2019</strain>
    </source>
</reference>